<dbReference type="InterPro" id="IPR051465">
    <property type="entry name" value="Cell_Envelope_Struct_Comp"/>
</dbReference>
<feature type="transmembrane region" description="Helical" evidence="2">
    <location>
        <begin position="29"/>
        <end position="47"/>
    </location>
</feature>
<feature type="compositionally biased region" description="Low complexity" evidence="1">
    <location>
        <begin position="87"/>
        <end position="101"/>
    </location>
</feature>
<reference evidence="4" key="2">
    <citation type="submission" date="2022-10" db="EMBL/GenBank/DDBJ databases">
        <authorList>
            <person name="Ngo T.-E."/>
        </authorList>
    </citation>
    <scope>NUCLEOTIDE SEQUENCE</scope>
    <source>
        <strain evidence="4">JHB</strain>
    </source>
</reference>
<feature type="region of interest" description="Disordered" evidence="1">
    <location>
        <begin position="1"/>
        <end position="21"/>
    </location>
</feature>
<feature type="compositionally biased region" description="Low complexity" evidence="1">
    <location>
        <begin position="1"/>
        <end position="11"/>
    </location>
</feature>
<feature type="region of interest" description="Disordered" evidence="1">
    <location>
        <begin position="82"/>
        <end position="103"/>
    </location>
</feature>
<dbReference type="EMBL" id="CP017708">
    <property type="protein sequence ID" value="WAN69021.1"/>
    <property type="molecule type" value="Genomic_DNA"/>
</dbReference>
<dbReference type="AlphaFoldDB" id="A0A9Q9UVN3"/>
<dbReference type="PANTHER" id="PTHR43308">
    <property type="entry name" value="OUTER MEMBRANE PROTEIN ALPHA-RELATED"/>
    <property type="match status" value="1"/>
</dbReference>
<dbReference type="Proteomes" id="UP000176944">
    <property type="component" value="Chromosome"/>
</dbReference>
<accession>A0A9Q9UVN3</accession>
<keyword evidence="2" id="KW-0472">Membrane</keyword>
<feature type="domain" description="SLH" evidence="3">
    <location>
        <begin position="310"/>
        <end position="374"/>
    </location>
</feature>
<evidence type="ECO:0000256" key="2">
    <source>
        <dbReference type="SAM" id="Phobius"/>
    </source>
</evidence>
<proteinExistence type="predicted"/>
<gene>
    <name evidence="4" type="ORF">BJP36_42430</name>
</gene>
<reference evidence="4" key="1">
    <citation type="journal article" date="2017" name="Proc. Natl. Acad. Sci. U.S.A.">
        <title>Comparative genomics uncovers the prolific and distinctive metabolic potential of the cyanobacterial genus Moorea.</title>
        <authorList>
            <person name="Leao T."/>
            <person name="Castelao G."/>
            <person name="Korobeynikov A."/>
            <person name="Monroe E.A."/>
            <person name="Podell S."/>
            <person name="Glukhov E."/>
            <person name="Allen E.E."/>
            <person name="Gerwick W.H."/>
            <person name="Gerwick L."/>
        </authorList>
    </citation>
    <scope>NUCLEOTIDE SEQUENCE</scope>
    <source>
        <strain evidence="4">JHB</strain>
    </source>
</reference>
<keyword evidence="2" id="KW-1133">Transmembrane helix</keyword>
<name>A0A9Q9UVN3_MOOP1</name>
<dbReference type="PANTHER" id="PTHR43308:SF5">
    <property type="entry name" value="S-LAYER PROTEIN _ PEPTIDOGLYCAN ENDO-BETA-N-ACETYLGLUCOSAMINIDASE"/>
    <property type="match status" value="1"/>
</dbReference>
<sequence length="382" mass="41333">MTNQSPSERTSPPTPPQPSRKPILEFDELLAIIVAFATIGLILFWGTRGNRGKFSLKSVDSPIASSESTGEPSIFPSFKSITAGGNSSSAGSSSSKSRTSSWLKRYSPDPATGLMLGSAQDNSLEYSETNPFLGLFSSGYSSTGYPDRTMAKGKAGSDGNTEGSTGPDKAGSSSQTIPIDVSDFRSIQPAEIPNNHWASPFMIPLARDKVLIILPNQKFQPNRPVTRGELAAQIQKVFKEQKKRQRVNYKDKPTDKSASKAIDEATETGFMSGYPGEKFRPEQQVPRVQVLVSLISGLNLKPSSNPAETLKIYRDKNQIPEWAIEKVAAATEAGIVVNYSDKTLLRPNEPATHAEMVSMLYQALVKSGRAQGVSSPYIIAPQ</sequence>
<evidence type="ECO:0000259" key="3">
    <source>
        <dbReference type="PROSITE" id="PS51272"/>
    </source>
</evidence>
<feature type="region of interest" description="Disordered" evidence="1">
    <location>
        <begin position="147"/>
        <end position="176"/>
    </location>
</feature>
<feature type="domain" description="SLH" evidence="3">
    <location>
        <begin position="185"/>
        <end position="244"/>
    </location>
</feature>
<evidence type="ECO:0000256" key="1">
    <source>
        <dbReference type="SAM" id="MobiDB-lite"/>
    </source>
</evidence>
<dbReference type="InterPro" id="IPR001119">
    <property type="entry name" value="SLH_dom"/>
</dbReference>
<keyword evidence="2" id="KW-0812">Transmembrane</keyword>
<protein>
    <submittedName>
        <fullName evidence="4">S-layer homology domain-containing protein</fullName>
    </submittedName>
</protein>
<dbReference type="Pfam" id="PF00395">
    <property type="entry name" value="SLH"/>
    <property type="match status" value="3"/>
</dbReference>
<feature type="domain" description="SLH" evidence="3">
    <location>
        <begin position="245"/>
        <end position="308"/>
    </location>
</feature>
<evidence type="ECO:0000313" key="4">
    <source>
        <dbReference type="EMBL" id="WAN69021.1"/>
    </source>
</evidence>
<dbReference type="PROSITE" id="PS51272">
    <property type="entry name" value="SLH"/>
    <property type="match status" value="3"/>
</dbReference>
<organism evidence="4">
    <name type="scientific">Moorena producens (strain JHB)</name>
    <dbReference type="NCBI Taxonomy" id="1454205"/>
    <lineage>
        <taxon>Bacteria</taxon>
        <taxon>Bacillati</taxon>
        <taxon>Cyanobacteriota</taxon>
        <taxon>Cyanophyceae</taxon>
        <taxon>Coleofasciculales</taxon>
        <taxon>Coleofasciculaceae</taxon>
        <taxon>Moorena</taxon>
    </lineage>
</organism>